<keyword evidence="3" id="KW-0732">Signal</keyword>
<name>A0A517YY36_9BACT</name>
<feature type="transmembrane region" description="Helical" evidence="2">
    <location>
        <begin position="843"/>
        <end position="867"/>
    </location>
</feature>
<sequence precursor="true">MDSMKKAISFSTIALLGAVLSGPVMAQPQHVINISGATLFEPFFLAPASTSDYIDADGDGQITDFSQLQFVQLAGTNPASSYWAVQYRAVGSGNGLKDLVNYGQVPATAAGDGELKWPDPGLINRTKFYDGGAVGQGNAANPGGMPYLSDPSGVYIDVAVMDVPTKWFVTQGNASQARWNAAPTTAGYGLNQTTSNATGGGVGNQEGGQANLLKSLGGLNTNTSAPDSNTVFDNSIAWVPIAFIANHGTGIDADFNGAADGNVKKTELQHLYVTGRMKNGENLVAVSRDSGSGTRNGAMNSLGVDPSWGVGDNVGQKHADKSNDKLGDSFVSTNKNSSSRMEQTVRNHRLAVGYTGLAGSSKAARESADNQYEVLNIMNDTDGGTVYVRPVMTNDGQGAAFNNIIWNGDANTGWQIGGAETFATIGNPYANDINASNGSESSDPAMRNVQAAAYLRNILESIKAFSAAPGDPANEGTPGQFLATQYALLAAMEALPTVTDPGNFELQDPADVNTNLRNTQFLPTEETLPGQYGDVGFGWVSERLTGAAYSDGVANGAHYVTNDGTAVAYNVKMVAGNAIHERNAIAGDFNNDGARTATDISAMVNAYENANDRAFLAINDSNAVLELLGDFNGDGNFDLADVHYGVDGLFAAGRIGNKLDRKQNFIDADNAFGGNLFGTTLETSKTYVAGDSRGDVAGNAITKGAAPSGADGAIGAADIDYVFSQFVGKDEDSTGGVEWSNLDEAVMSDLSADMNGDMNINQLDVDDLVQNILGTEYGDANLDGVIDALDLNVIAVNFNGTNIGWDKGDFNGDGLVDALDLNTVAVNFGFGLANANALSFADAMAMVNAVPEPGAFMLMSLGGILLVRRKRA</sequence>
<evidence type="ECO:0000313" key="5">
    <source>
        <dbReference type="Proteomes" id="UP000317369"/>
    </source>
</evidence>
<dbReference type="Pfam" id="PF00404">
    <property type="entry name" value="Dockerin_1"/>
    <property type="match status" value="1"/>
</dbReference>
<dbReference type="InterPro" id="IPR018247">
    <property type="entry name" value="EF_Hand_1_Ca_BS"/>
</dbReference>
<dbReference type="InterPro" id="IPR002105">
    <property type="entry name" value="Dockerin_1_rpt"/>
</dbReference>
<dbReference type="GO" id="GO:0004553">
    <property type="term" value="F:hydrolase activity, hydrolyzing O-glycosyl compounds"/>
    <property type="evidence" value="ECO:0007669"/>
    <property type="project" value="InterPro"/>
</dbReference>
<keyword evidence="2" id="KW-0472">Membrane</keyword>
<protein>
    <recommendedName>
        <fullName evidence="6">PEP-CTERM protein-sorting domain-containing protein</fullName>
    </recommendedName>
</protein>
<evidence type="ECO:0000256" key="3">
    <source>
        <dbReference type="SAM" id="SignalP"/>
    </source>
</evidence>
<reference evidence="4 5" key="1">
    <citation type="submission" date="2019-02" db="EMBL/GenBank/DDBJ databases">
        <title>Deep-cultivation of Planctomycetes and their phenomic and genomic characterization uncovers novel biology.</title>
        <authorList>
            <person name="Wiegand S."/>
            <person name="Jogler M."/>
            <person name="Boedeker C."/>
            <person name="Pinto D."/>
            <person name="Vollmers J."/>
            <person name="Rivas-Marin E."/>
            <person name="Kohn T."/>
            <person name="Peeters S.H."/>
            <person name="Heuer A."/>
            <person name="Rast P."/>
            <person name="Oberbeckmann S."/>
            <person name="Bunk B."/>
            <person name="Jeske O."/>
            <person name="Meyerdierks A."/>
            <person name="Storesund J.E."/>
            <person name="Kallscheuer N."/>
            <person name="Luecker S."/>
            <person name="Lage O.M."/>
            <person name="Pohl T."/>
            <person name="Merkel B.J."/>
            <person name="Hornburger P."/>
            <person name="Mueller R.-W."/>
            <person name="Bruemmer F."/>
            <person name="Labrenz M."/>
            <person name="Spormann A.M."/>
            <person name="Op den Camp H."/>
            <person name="Overmann J."/>
            <person name="Amann R."/>
            <person name="Jetten M.S.M."/>
            <person name="Mascher T."/>
            <person name="Medema M.H."/>
            <person name="Devos D.P."/>
            <person name="Kaster A.-K."/>
            <person name="Ovreas L."/>
            <person name="Rohde M."/>
            <person name="Galperin M.Y."/>
            <person name="Jogler C."/>
        </authorList>
    </citation>
    <scope>NUCLEOTIDE SEQUENCE [LARGE SCALE GENOMIC DNA]</scope>
    <source>
        <strain evidence="4 5">KS4</strain>
    </source>
</reference>
<evidence type="ECO:0000256" key="1">
    <source>
        <dbReference type="SAM" id="MobiDB-lite"/>
    </source>
</evidence>
<accession>A0A517YY36</accession>
<feature type="chain" id="PRO_5022118749" description="PEP-CTERM protein-sorting domain-containing protein" evidence="3">
    <location>
        <begin position="27"/>
        <end position="872"/>
    </location>
</feature>
<keyword evidence="2" id="KW-1133">Transmembrane helix</keyword>
<keyword evidence="5" id="KW-1185">Reference proteome</keyword>
<feature type="signal peptide" evidence="3">
    <location>
        <begin position="1"/>
        <end position="26"/>
    </location>
</feature>
<organism evidence="4 5">
    <name type="scientific">Poriferisphaera corsica</name>
    <dbReference type="NCBI Taxonomy" id="2528020"/>
    <lineage>
        <taxon>Bacteria</taxon>
        <taxon>Pseudomonadati</taxon>
        <taxon>Planctomycetota</taxon>
        <taxon>Phycisphaerae</taxon>
        <taxon>Phycisphaerales</taxon>
        <taxon>Phycisphaeraceae</taxon>
        <taxon>Poriferisphaera</taxon>
    </lineage>
</organism>
<proteinExistence type="predicted"/>
<gene>
    <name evidence="4" type="ORF">KS4_32210</name>
</gene>
<dbReference type="Gene3D" id="1.10.1330.10">
    <property type="entry name" value="Dockerin domain"/>
    <property type="match status" value="1"/>
</dbReference>
<feature type="compositionally biased region" description="Basic and acidic residues" evidence="1">
    <location>
        <begin position="316"/>
        <end position="327"/>
    </location>
</feature>
<dbReference type="AlphaFoldDB" id="A0A517YY36"/>
<dbReference type="EMBL" id="CP036425">
    <property type="protein sequence ID" value="QDU35141.1"/>
    <property type="molecule type" value="Genomic_DNA"/>
</dbReference>
<dbReference type="GO" id="GO:0000272">
    <property type="term" value="P:polysaccharide catabolic process"/>
    <property type="evidence" value="ECO:0007669"/>
    <property type="project" value="InterPro"/>
</dbReference>
<feature type="compositionally biased region" description="Polar residues" evidence="1">
    <location>
        <begin position="330"/>
        <end position="342"/>
    </location>
</feature>
<feature type="region of interest" description="Disordered" evidence="1">
    <location>
        <begin position="316"/>
        <end position="342"/>
    </location>
</feature>
<dbReference type="RefSeq" id="WP_145080048.1">
    <property type="nucleotide sequence ID" value="NZ_CP036425.1"/>
</dbReference>
<dbReference type="KEGG" id="pcor:KS4_32210"/>
<dbReference type="Proteomes" id="UP000317369">
    <property type="component" value="Chromosome"/>
</dbReference>
<dbReference type="SUPFAM" id="SSF63446">
    <property type="entry name" value="Type I dockerin domain"/>
    <property type="match status" value="1"/>
</dbReference>
<evidence type="ECO:0008006" key="6">
    <source>
        <dbReference type="Google" id="ProtNLM"/>
    </source>
</evidence>
<evidence type="ECO:0000256" key="2">
    <source>
        <dbReference type="SAM" id="Phobius"/>
    </source>
</evidence>
<dbReference type="InterPro" id="IPR036439">
    <property type="entry name" value="Dockerin_dom_sf"/>
</dbReference>
<dbReference type="PROSITE" id="PS00018">
    <property type="entry name" value="EF_HAND_1"/>
    <property type="match status" value="1"/>
</dbReference>
<dbReference type="OrthoDB" id="249937at2"/>
<evidence type="ECO:0000313" key="4">
    <source>
        <dbReference type="EMBL" id="QDU35141.1"/>
    </source>
</evidence>
<keyword evidence="2" id="KW-0812">Transmembrane</keyword>